<dbReference type="InterPro" id="IPR026956">
    <property type="entry name" value="D-ser_dehydrat-like_dom"/>
</dbReference>
<comment type="similarity">
    <text evidence="1">Belongs to the DSD1 family.</text>
</comment>
<gene>
    <name evidence="4" type="ORF">GHV41_08220</name>
</gene>
<dbReference type="PANTHER" id="PTHR28004">
    <property type="entry name" value="ZGC:162816-RELATED"/>
    <property type="match status" value="1"/>
</dbReference>
<dbReference type="GO" id="GO:0016829">
    <property type="term" value="F:lyase activity"/>
    <property type="evidence" value="ECO:0007669"/>
    <property type="project" value="UniProtKB-KW"/>
</dbReference>
<dbReference type="Gene3D" id="2.40.37.20">
    <property type="entry name" value="D-serine dehydratase-like domain"/>
    <property type="match status" value="1"/>
</dbReference>
<protein>
    <submittedName>
        <fullName evidence="4">Amino acid deaminase</fullName>
    </submittedName>
</protein>
<sequence>MKYQTDFTVTHKAAVMHSAPNGPANLLNEDVCLPAAAIKRSSLENNIAWMQNYADARGVSLAPHGKTTMTPWIFQRQVAQGAWAIGVGSAWQAKVAMEAGVPRVLMANQLVGKANMQLIAELKAQHPASGFFCCIDSLSNAQTLAAFFSQRGQTLDVLVELGVPGGRCGCRSVAQAEQLAQEIAALPGLRLQGIELYEGVMHGNDAQSKIEQFLREAAGLLRRLHQQGLLNAEQAILTGAGSSWYDVVCNVWSEEALPANCRIVIRPGCYITHDRGIYQDAQNAVLARDSYACDLAGELTSALELVALVQSVPEPGRVIVNFGKRDVAFDAGLPQPIAHYRNGVRQQSGTQHLMTHGIMDQHAMLSCPAEFPVQVGDILVFATSHPCLTFDKWKTLFLIDDNYNVIETIETFF</sequence>
<accession>A0A5Q2V9N7</accession>
<dbReference type="PANTHER" id="PTHR28004:SF8">
    <property type="entry name" value="D-SERINE DEAMINASE"/>
    <property type="match status" value="1"/>
</dbReference>
<evidence type="ECO:0000313" key="4">
    <source>
        <dbReference type="EMBL" id="QGH60830.1"/>
    </source>
</evidence>
<dbReference type="Gene3D" id="3.20.20.10">
    <property type="entry name" value="Alanine racemase"/>
    <property type="match status" value="1"/>
</dbReference>
<dbReference type="Pfam" id="PF14031">
    <property type="entry name" value="D-ser_dehydrat"/>
    <property type="match status" value="1"/>
</dbReference>
<reference evidence="4 5" key="1">
    <citation type="submission" date="2019-11" db="EMBL/GenBank/DDBJ databases">
        <title>The Phosphoenolpyruvate Phosphotransferase System Regulates Serratia proteamaculans 336X Biofilm Formation and Wheat Roots colonization.</title>
        <authorList>
            <person name="Liu F."/>
        </authorList>
    </citation>
    <scope>NUCLEOTIDE SEQUENCE [LARGE SCALE GENOMIC DNA]</scope>
    <source>
        <strain evidence="4 5">336X</strain>
    </source>
</reference>
<proteinExistence type="inferred from homology"/>
<dbReference type="SUPFAM" id="SSF51419">
    <property type="entry name" value="PLP-binding barrel"/>
    <property type="match status" value="1"/>
</dbReference>
<dbReference type="AlphaFoldDB" id="A0A5Q2V9N7"/>
<organism evidence="4 5">
    <name type="scientific">Serratia proteamaculans</name>
    <dbReference type="NCBI Taxonomy" id="28151"/>
    <lineage>
        <taxon>Bacteria</taxon>
        <taxon>Pseudomonadati</taxon>
        <taxon>Pseudomonadota</taxon>
        <taxon>Gammaproteobacteria</taxon>
        <taxon>Enterobacterales</taxon>
        <taxon>Yersiniaceae</taxon>
        <taxon>Serratia</taxon>
    </lineage>
</organism>
<evidence type="ECO:0000256" key="2">
    <source>
        <dbReference type="ARBA" id="ARBA00023239"/>
    </source>
</evidence>
<dbReference type="InterPro" id="IPR029066">
    <property type="entry name" value="PLP-binding_barrel"/>
</dbReference>
<dbReference type="InterPro" id="IPR051466">
    <property type="entry name" value="D-amino_acid_metab_enzyme"/>
</dbReference>
<dbReference type="Pfam" id="PF01168">
    <property type="entry name" value="Ala_racemase_N"/>
    <property type="match status" value="1"/>
</dbReference>
<dbReference type="InterPro" id="IPR001608">
    <property type="entry name" value="Ala_racemase_N"/>
</dbReference>
<keyword evidence="2" id="KW-0456">Lyase</keyword>
<dbReference type="Proteomes" id="UP000381260">
    <property type="component" value="Chromosome"/>
</dbReference>
<dbReference type="EMBL" id="CP045913">
    <property type="protein sequence ID" value="QGH60830.1"/>
    <property type="molecule type" value="Genomic_DNA"/>
</dbReference>
<dbReference type="InterPro" id="IPR042208">
    <property type="entry name" value="D-ser_dehydrat-like_sf"/>
</dbReference>
<evidence type="ECO:0000256" key="1">
    <source>
        <dbReference type="ARBA" id="ARBA00005323"/>
    </source>
</evidence>
<name>A0A5Q2V9N7_SERPR</name>
<feature type="domain" description="D-serine dehydratase-like" evidence="3">
    <location>
        <begin position="302"/>
        <end position="400"/>
    </location>
</feature>
<evidence type="ECO:0000259" key="3">
    <source>
        <dbReference type="SMART" id="SM01119"/>
    </source>
</evidence>
<dbReference type="SMART" id="SM01119">
    <property type="entry name" value="D-ser_dehydrat"/>
    <property type="match status" value="1"/>
</dbReference>
<dbReference type="CDD" id="cd06818">
    <property type="entry name" value="PLPDE_III_cryptic_DSD"/>
    <property type="match status" value="1"/>
</dbReference>
<evidence type="ECO:0000313" key="5">
    <source>
        <dbReference type="Proteomes" id="UP000381260"/>
    </source>
</evidence>
<dbReference type="RefSeq" id="WP_153858225.1">
    <property type="nucleotide sequence ID" value="NZ_CP045913.1"/>
</dbReference>